<dbReference type="InterPro" id="IPR043972">
    <property type="entry name" value="FUZ/MON1/HPS1_longin_1"/>
</dbReference>
<dbReference type="FunCoup" id="A0A1Y1XRD7">
    <property type="interactions" value="374"/>
</dbReference>
<feature type="compositionally biased region" description="Basic and acidic residues" evidence="4">
    <location>
        <begin position="147"/>
        <end position="156"/>
    </location>
</feature>
<dbReference type="InterPro" id="IPR043971">
    <property type="entry name" value="FUZ/MON1/HPS1_longin_2"/>
</dbReference>
<keyword evidence="3" id="KW-0926">Vacuole</keyword>
<dbReference type="InterPro" id="IPR004353">
    <property type="entry name" value="Mon1"/>
</dbReference>
<sequence>MDSPILPKRTKDGIEANVASTSLSSSPVLAGKFNSFKTKPSVHLSVDNSLPLRPTSPSASSNLSSYSAISRLSGDILLDAASFRSRESEDTEYMLRAGPTSPKRRSGLGIEMAKELFVDSFKEELSSLEEIVDQEIPVSPSVSSGSRESKGVSKDIPEEDIPEFPDVSSETLERRSKQASGYRRIYAEEDPYSPSWAGHNKHFFILSSAGKPIYSRFGDESKLSSYMGVVQAIVSFFADADDSIKSINAGDHKFVFLLKGPLYFLAVTKTGEPESHIRVQLSYLYNQVLSIITSTQLTRIFEQRVNFDLRRLLSGTEVFLDSLCREMTYDPSVMLGAIHALKMKKSLRAKLNNSLQLIKSKHVLFAMLISCGKLVTLLRPRKQSLHPSDLHLVTNMVSGSTTFCSGESWTPICLPKFNSKGFLHAYVCFIAKETCLVLISPDKDMFFECSASKDLVVENLNQTGALQEVVQIVDTEEYTLEELGIPGLRHFLYKSKQYVQITAPAYLPHYDTIDEQRRLFRMYQHVHDQIHCKALPLKTFYQVTNTETIIGWSSQTFEIYAALGPLISKSSVIASLTALRKWVRKEEESVFVINSPVY</sequence>
<feature type="region of interest" description="Disordered" evidence="4">
    <location>
        <begin position="45"/>
        <end position="64"/>
    </location>
</feature>
<dbReference type="Proteomes" id="UP000193498">
    <property type="component" value="Unassembled WGS sequence"/>
</dbReference>
<dbReference type="GO" id="GO:0000329">
    <property type="term" value="C:fungal-type vacuole membrane"/>
    <property type="evidence" value="ECO:0007669"/>
    <property type="project" value="TreeGrafter"/>
</dbReference>
<dbReference type="AlphaFoldDB" id="A0A1Y1XRD7"/>
<dbReference type="Pfam" id="PF19038">
    <property type="entry name" value="Fuz_longin_3"/>
    <property type="match status" value="1"/>
</dbReference>
<dbReference type="PANTHER" id="PTHR13027:SF7">
    <property type="entry name" value="VACUOLAR FUSION PROTEIN MON1 HOMOLOG"/>
    <property type="match status" value="1"/>
</dbReference>
<evidence type="ECO:0000259" key="7">
    <source>
        <dbReference type="Pfam" id="PF19038"/>
    </source>
</evidence>
<keyword evidence="3" id="KW-0072">Autophagy</keyword>
<feature type="compositionally biased region" description="Low complexity" evidence="4">
    <location>
        <begin position="137"/>
        <end position="146"/>
    </location>
</feature>
<comment type="caution">
    <text evidence="8">The sequence shown here is derived from an EMBL/GenBank/DDBJ whole genome shotgun (WGS) entry which is preliminary data.</text>
</comment>
<dbReference type="OrthoDB" id="272411at2759"/>
<proteinExistence type="inferred from homology"/>
<dbReference type="EMBL" id="MCFE01000537">
    <property type="protein sequence ID" value="ORX88321.1"/>
    <property type="molecule type" value="Genomic_DNA"/>
</dbReference>
<feature type="domain" description="FUZ/MON1/HPS1 first Longin" evidence="5">
    <location>
        <begin position="201"/>
        <end position="323"/>
    </location>
</feature>
<comment type="function">
    <text evidence="3">Required for multiple vacuole delivery pathways including the cytoplasm to vacuole transport (Cvt), autophagy, pexophagy and endocytosis.</text>
</comment>
<dbReference type="GO" id="GO:0016192">
    <property type="term" value="P:vesicle-mediated transport"/>
    <property type="evidence" value="ECO:0007669"/>
    <property type="project" value="InterPro"/>
</dbReference>
<keyword evidence="3" id="KW-0472">Membrane</keyword>
<evidence type="ECO:0000256" key="1">
    <source>
        <dbReference type="ARBA" id="ARBA00004380"/>
    </source>
</evidence>
<dbReference type="InParanoid" id="A0A1Y1XRD7"/>
<evidence type="ECO:0000256" key="3">
    <source>
        <dbReference type="RuleBase" id="RU367048"/>
    </source>
</evidence>
<dbReference type="PANTHER" id="PTHR13027">
    <property type="entry name" value="SAND PROTEIN-RELATED"/>
    <property type="match status" value="1"/>
</dbReference>
<feature type="region of interest" description="Disordered" evidence="4">
    <location>
        <begin position="136"/>
        <end position="173"/>
    </location>
</feature>
<accession>A0A1Y1XRD7</accession>
<dbReference type="GO" id="GO:0035658">
    <property type="term" value="C:Mon1-Ccz1 complex"/>
    <property type="evidence" value="ECO:0007669"/>
    <property type="project" value="TreeGrafter"/>
</dbReference>
<dbReference type="GO" id="GO:0006914">
    <property type="term" value="P:autophagy"/>
    <property type="evidence" value="ECO:0007669"/>
    <property type="project" value="UniProtKB-UniRule"/>
</dbReference>
<comment type="similarity">
    <text evidence="3">Belongs to the MON1/SAND family.</text>
</comment>
<feature type="domain" description="FUZ/MON1/HPS1 second Longin" evidence="6">
    <location>
        <begin position="362"/>
        <end position="457"/>
    </location>
</feature>
<organism evidence="8 9">
    <name type="scientific">Basidiobolus meristosporus CBS 931.73</name>
    <dbReference type="NCBI Taxonomy" id="1314790"/>
    <lineage>
        <taxon>Eukaryota</taxon>
        <taxon>Fungi</taxon>
        <taxon>Fungi incertae sedis</taxon>
        <taxon>Zoopagomycota</taxon>
        <taxon>Entomophthoromycotina</taxon>
        <taxon>Basidiobolomycetes</taxon>
        <taxon>Basidiobolales</taxon>
        <taxon>Basidiobolaceae</taxon>
        <taxon>Basidiobolus</taxon>
    </lineage>
</organism>
<dbReference type="PRINTS" id="PR01546">
    <property type="entry name" value="YEAST73DUF"/>
</dbReference>
<gene>
    <name evidence="8" type="ORF">K493DRAFT_385460</name>
</gene>
<keyword evidence="9" id="KW-1185">Reference proteome</keyword>
<keyword evidence="3" id="KW-0967">Endosome</keyword>
<name>A0A1Y1XRD7_9FUNG</name>
<dbReference type="Pfam" id="PF19037">
    <property type="entry name" value="Fuz_longin_2"/>
    <property type="match status" value="1"/>
</dbReference>
<evidence type="ECO:0000313" key="8">
    <source>
        <dbReference type="EMBL" id="ORX88321.1"/>
    </source>
</evidence>
<protein>
    <recommendedName>
        <fullName evidence="2 3">Vacuolar fusion protein MON1</fullName>
    </recommendedName>
</protein>
<evidence type="ECO:0000313" key="9">
    <source>
        <dbReference type="Proteomes" id="UP000193498"/>
    </source>
</evidence>
<dbReference type="STRING" id="1314790.A0A1Y1XRD7"/>
<comment type="subcellular location">
    <subcellularLocation>
        <location evidence="3">Endosome</location>
        <location evidence="3">Multivesicular body membrane</location>
        <topology evidence="3">Peripheral membrane protein</topology>
    </subcellularLocation>
    <subcellularLocation>
        <location evidence="1 3">Prevacuolar compartment membrane</location>
        <topology evidence="1 3">Peripheral membrane protein</topology>
    </subcellularLocation>
    <subcellularLocation>
        <location evidence="3">Vacuole membrane</location>
        <topology evidence="3">Peripheral membrane protein</topology>
    </subcellularLocation>
</comment>
<dbReference type="GO" id="GO:0006623">
    <property type="term" value="P:protein targeting to vacuole"/>
    <property type="evidence" value="ECO:0007669"/>
    <property type="project" value="UniProtKB-UniRule"/>
</dbReference>
<keyword evidence="3" id="KW-0813">Transport</keyword>
<reference evidence="8 9" key="1">
    <citation type="submission" date="2016-07" db="EMBL/GenBank/DDBJ databases">
        <title>Pervasive Adenine N6-methylation of Active Genes in Fungi.</title>
        <authorList>
            <consortium name="DOE Joint Genome Institute"/>
            <person name="Mondo S.J."/>
            <person name="Dannebaum R.O."/>
            <person name="Kuo R.C."/>
            <person name="Labutti K."/>
            <person name="Haridas S."/>
            <person name="Kuo A."/>
            <person name="Salamov A."/>
            <person name="Ahrendt S.R."/>
            <person name="Lipzen A."/>
            <person name="Sullivan W."/>
            <person name="Andreopoulos W.B."/>
            <person name="Clum A."/>
            <person name="Lindquist E."/>
            <person name="Daum C."/>
            <person name="Ramamoorthy G.K."/>
            <person name="Gryganskyi A."/>
            <person name="Culley D."/>
            <person name="Magnuson J.K."/>
            <person name="James T.Y."/>
            <person name="O'Malley M.A."/>
            <person name="Stajich J.E."/>
            <person name="Spatafora J.W."/>
            <person name="Visel A."/>
            <person name="Grigoriev I.V."/>
        </authorList>
    </citation>
    <scope>NUCLEOTIDE SEQUENCE [LARGE SCALE GENOMIC DNA]</scope>
    <source>
        <strain evidence="8 9">CBS 931.73</strain>
    </source>
</reference>
<dbReference type="InterPro" id="IPR043970">
    <property type="entry name" value="FUZ/MON1/HPS1_longin_3"/>
</dbReference>
<evidence type="ECO:0000259" key="5">
    <source>
        <dbReference type="Pfam" id="PF19036"/>
    </source>
</evidence>
<keyword evidence="3" id="KW-0653">Protein transport</keyword>
<evidence type="ECO:0000256" key="2">
    <source>
        <dbReference type="ARBA" id="ARBA00018132"/>
    </source>
</evidence>
<dbReference type="Pfam" id="PF19036">
    <property type="entry name" value="Fuz_longin_1"/>
    <property type="match status" value="1"/>
</dbReference>
<dbReference type="GO" id="GO:0032585">
    <property type="term" value="C:multivesicular body membrane"/>
    <property type="evidence" value="ECO:0007669"/>
    <property type="project" value="UniProtKB-SubCell"/>
</dbReference>
<evidence type="ECO:0000256" key="4">
    <source>
        <dbReference type="SAM" id="MobiDB-lite"/>
    </source>
</evidence>
<evidence type="ECO:0000259" key="6">
    <source>
        <dbReference type="Pfam" id="PF19037"/>
    </source>
</evidence>
<feature type="domain" description="FUZ/MON1/HPS1 third Longin" evidence="7">
    <location>
        <begin position="487"/>
        <end position="587"/>
    </location>
</feature>